<dbReference type="GO" id="GO:0005829">
    <property type="term" value="C:cytosol"/>
    <property type="evidence" value="ECO:0007669"/>
    <property type="project" value="TreeGrafter"/>
</dbReference>
<keyword evidence="5" id="KW-0067">ATP-binding</keyword>
<proteinExistence type="inferred from homology"/>
<dbReference type="Pfam" id="PF01202">
    <property type="entry name" value="SKI"/>
    <property type="match status" value="1"/>
</dbReference>
<dbReference type="GO" id="GO:0008652">
    <property type="term" value="P:amino acid biosynthetic process"/>
    <property type="evidence" value="ECO:0007669"/>
    <property type="project" value="UniProtKB-KW"/>
</dbReference>
<keyword evidence="6" id="KW-0057">Aromatic amino acid biosynthesis</keyword>
<dbReference type="GO" id="GO:0009073">
    <property type="term" value="P:aromatic amino acid family biosynthetic process"/>
    <property type="evidence" value="ECO:0007669"/>
    <property type="project" value="UniProtKB-KW"/>
</dbReference>
<dbReference type="AlphaFoldDB" id="X1JZV3"/>
<dbReference type="PANTHER" id="PTHR21087">
    <property type="entry name" value="SHIKIMATE KINASE"/>
    <property type="match status" value="1"/>
</dbReference>
<dbReference type="PANTHER" id="PTHR21087:SF16">
    <property type="entry name" value="SHIKIMATE KINASE 1, CHLOROPLASTIC"/>
    <property type="match status" value="1"/>
</dbReference>
<dbReference type="GO" id="GO:0005524">
    <property type="term" value="F:ATP binding"/>
    <property type="evidence" value="ECO:0007669"/>
    <property type="project" value="UniProtKB-KW"/>
</dbReference>
<dbReference type="HAMAP" id="MF_00109">
    <property type="entry name" value="Shikimate_kinase"/>
    <property type="match status" value="1"/>
</dbReference>
<dbReference type="InterPro" id="IPR000623">
    <property type="entry name" value="Shikimate_kinase/TSH1"/>
</dbReference>
<keyword evidence="4" id="KW-0418">Kinase</keyword>
<evidence type="ECO:0000256" key="1">
    <source>
        <dbReference type="ARBA" id="ARBA00022605"/>
    </source>
</evidence>
<evidence type="ECO:0000256" key="2">
    <source>
        <dbReference type="ARBA" id="ARBA00022679"/>
    </source>
</evidence>
<evidence type="ECO:0000256" key="4">
    <source>
        <dbReference type="ARBA" id="ARBA00022777"/>
    </source>
</evidence>
<dbReference type="PRINTS" id="PR01100">
    <property type="entry name" value="SHIKIMTKNASE"/>
</dbReference>
<accession>X1JZV3</accession>
<keyword evidence="1" id="KW-0028">Amino-acid biosynthesis</keyword>
<comment type="caution">
    <text evidence="7">The sequence shown here is derived from an EMBL/GenBank/DDBJ whole genome shotgun (WGS) entry which is preliminary data.</text>
</comment>
<dbReference type="SUPFAM" id="SSF52540">
    <property type="entry name" value="P-loop containing nucleoside triphosphate hydrolases"/>
    <property type="match status" value="1"/>
</dbReference>
<reference evidence="7" key="1">
    <citation type="journal article" date="2014" name="Front. Microbiol.">
        <title>High frequency of phylogenetically diverse reductive dehalogenase-homologous genes in deep subseafloor sedimentary metagenomes.</title>
        <authorList>
            <person name="Kawai M."/>
            <person name="Futagami T."/>
            <person name="Toyoda A."/>
            <person name="Takaki Y."/>
            <person name="Nishi S."/>
            <person name="Hori S."/>
            <person name="Arai W."/>
            <person name="Tsubouchi T."/>
            <person name="Morono Y."/>
            <person name="Uchiyama I."/>
            <person name="Ito T."/>
            <person name="Fujiyama A."/>
            <person name="Inagaki F."/>
            <person name="Takami H."/>
        </authorList>
    </citation>
    <scope>NUCLEOTIDE SEQUENCE</scope>
    <source>
        <strain evidence="7">Expedition CK06-06</strain>
    </source>
</reference>
<dbReference type="GO" id="GO:0004765">
    <property type="term" value="F:shikimate kinase activity"/>
    <property type="evidence" value="ECO:0007669"/>
    <property type="project" value="TreeGrafter"/>
</dbReference>
<protein>
    <recommendedName>
        <fullName evidence="8">Shikimate kinase</fullName>
    </recommendedName>
</protein>
<dbReference type="InterPro" id="IPR027417">
    <property type="entry name" value="P-loop_NTPase"/>
</dbReference>
<sequence length="174" mass="19479">MKNIILVGLKGTNKSEIGEELARRLKMKFIDTDDIMKRESGLDLPELLKNIGEKQFRSLENNIIKKILNVSNAVIVVGGGSILNGKNIKALRQNGLVVSLITSKINFKRNKFEDEKSQLLSQWNKVFQSAKGILNLKTPSFPAADYIIDITDLSIEETSQKIIEKYRGGGVNFD</sequence>
<evidence type="ECO:0000256" key="3">
    <source>
        <dbReference type="ARBA" id="ARBA00022741"/>
    </source>
</evidence>
<dbReference type="EMBL" id="BARU01027592">
    <property type="protein sequence ID" value="GAH75383.1"/>
    <property type="molecule type" value="Genomic_DNA"/>
</dbReference>
<gene>
    <name evidence="7" type="ORF">S03H2_44158</name>
</gene>
<evidence type="ECO:0000256" key="6">
    <source>
        <dbReference type="ARBA" id="ARBA00023141"/>
    </source>
</evidence>
<keyword evidence="2" id="KW-0808">Transferase</keyword>
<name>X1JZV3_9ZZZZ</name>
<dbReference type="Gene3D" id="3.40.50.300">
    <property type="entry name" value="P-loop containing nucleotide triphosphate hydrolases"/>
    <property type="match status" value="1"/>
</dbReference>
<evidence type="ECO:0000256" key="5">
    <source>
        <dbReference type="ARBA" id="ARBA00022840"/>
    </source>
</evidence>
<evidence type="ECO:0008006" key="8">
    <source>
        <dbReference type="Google" id="ProtNLM"/>
    </source>
</evidence>
<evidence type="ECO:0000313" key="7">
    <source>
        <dbReference type="EMBL" id="GAH75383.1"/>
    </source>
</evidence>
<dbReference type="InterPro" id="IPR031322">
    <property type="entry name" value="Shikimate/glucono_kinase"/>
</dbReference>
<organism evidence="7">
    <name type="scientific">marine sediment metagenome</name>
    <dbReference type="NCBI Taxonomy" id="412755"/>
    <lineage>
        <taxon>unclassified sequences</taxon>
        <taxon>metagenomes</taxon>
        <taxon>ecological metagenomes</taxon>
    </lineage>
</organism>
<keyword evidence="3" id="KW-0547">Nucleotide-binding</keyword>